<dbReference type="SUPFAM" id="SSF46689">
    <property type="entry name" value="Homeodomain-like"/>
    <property type="match status" value="1"/>
</dbReference>
<dbReference type="Proteomes" id="UP000224974">
    <property type="component" value="Unassembled WGS sequence"/>
</dbReference>
<evidence type="ECO:0000256" key="2">
    <source>
        <dbReference type="ARBA" id="ARBA00023125"/>
    </source>
</evidence>
<proteinExistence type="predicted"/>
<dbReference type="PANTHER" id="PTHR43280:SF2">
    <property type="entry name" value="HTH-TYPE TRANSCRIPTIONAL REGULATOR EXSA"/>
    <property type="match status" value="1"/>
</dbReference>
<dbReference type="PROSITE" id="PS01124">
    <property type="entry name" value="HTH_ARAC_FAMILY_2"/>
    <property type="match status" value="1"/>
</dbReference>
<dbReference type="SMART" id="SM00342">
    <property type="entry name" value="HTH_ARAC"/>
    <property type="match status" value="1"/>
</dbReference>
<sequence length="308" mass="35071">MLMDVINQNSIYYVRIKFHQPTLQKGIYINSYPFLRKGKVIMTEQVLFRMYVSDNHLLVFSNNIDTDKHNHLFCHLFICLEKSPEEKLNLEVNNTDIFCRGIILDGRTDHTFRSNNGYHALILVDHTSLLGRNLKRHYLSGKSPYFILPDSLTSLLAQQLLSIPDSELTPQAYQDVWHQILSLLGLAHCATHHAMTDRRIINILAHMKSSNEFQPSIKELAEKISLSSSRLSHIFSQQTDSTLKSYLLFKQLLKALSLIADGYSVTDAALDAGFDSPSHLSATCRRLMGIQPSIANQVSVFLKVSLFH</sequence>
<dbReference type="PANTHER" id="PTHR43280">
    <property type="entry name" value="ARAC-FAMILY TRANSCRIPTIONAL REGULATOR"/>
    <property type="match status" value="1"/>
</dbReference>
<reference evidence="6" key="1">
    <citation type="submission" date="2017-09" db="EMBL/GenBank/DDBJ databases">
        <title>FDA dAtabase for Regulatory Grade micrObial Sequences (FDA-ARGOS): Supporting development and validation of Infectious Disease Dx tests.</title>
        <authorList>
            <person name="Minogue T."/>
            <person name="Wolcott M."/>
            <person name="Wasieloski L."/>
            <person name="Aguilar W."/>
            <person name="Moore D."/>
            <person name="Tallon L."/>
            <person name="Sadzewicz L."/>
            <person name="Ott S."/>
            <person name="Zhao X."/>
            <person name="Nagaraj S."/>
            <person name="Vavikolanu K."/>
            <person name="Aluvathingal J."/>
            <person name="Nadendla S."/>
            <person name="Sichtig H."/>
        </authorList>
    </citation>
    <scope>NUCLEOTIDE SEQUENCE [LARGE SCALE GENOMIC DNA]</scope>
    <source>
        <strain evidence="6">FDAARGOS_387</strain>
    </source>
</reference>
<dbReference type="InterPro" id="IPR009057">
    <property type="entry name" value="Homeodomain-like_sf"/>
</dbReference>
<dbReference type="OrthoDB" id="9803764at2"/>
<dbReference type="Gene3D" id="1.10.10.60">
    <property type="entry name" value="Homeodomain-like"/>
    <property type="match status" value="1"/>
</dbReference>
<dbReference type="STRING" id="1111728.GCA_000427805_03090"/>
<keyword evidence="6" id="KW-1185">Reference proteome</keyword>
<protein>
    <submittedName>
        <fullName evidence="5">AraC family transcriptional regulator</fullName>
    </submittedName>
</protein>
<organism evidence="5 6">
    <name type="scientific">Budvicia aquatica</name>
    <dbReference type="NCBI Taxonomy" id="82979"/>
    <lineage>
        <taxon>Bacteria</taxon>
        <taxon>Pseudomonadati</taxon>
        <taxon>Pseudomonadota</taxon>
        <taxon>Gammaproteobacteria</taxon>
        <taxon>Enterobacterales</taxon>
        <taxon>Budviciaceae</taxon>
        <taxon>Budvicia</taxon>
    </lineage>
</organism>
<dbReference type="AlphaFoldDB" id="A0A2C6DI89"/>
<evidence type="ECO:0000313" key="6">
    <source>
        <dbReference type="Proteomes" id="UP000224974"/>
    </source>
</evidence>
<dbReference type="EMBL" id="PDDX01000001">
    <property type="protein sequence ID" value="PHI30008.1"/>
    <property type="molecule type" value="Genomic_DNA"/>
</dbReference>
<evidence type="ECO:0000259" key="4">
    <source>
        <dbReference type="PROSITE" id="PS01124"/>
    </source>
</evidence>
<dbReference type="GO" id="GO:0043565">
    <property type="term" value="F:sequence-specific DNA binding"/>
    <property type="evidence" value="ECO:0007669"/>
    <property type="project" value="InterPro"/>
</dbReference>
<keyword evidence="3" id="KW-0804">Transcription</keyword>
<feature type="domain" description="HTH araC/xylS-type" evidence="4">
    <location>
        <begin position="198"/>
        <end position="298"/>
    </location>
</feature>
<evidence type="ECO:0000313" key="5">
    <source>
        <dbReference type="EMBL" id="PHI30008.1"/>
    </source>
</evidence>
<evidence type="ECO:0000256" key="3">
    <source>
        <dbReference type="ARBA" id="ARBA00023163"/>
    </source>
</evidence>
<gene>
    <name evidence="5" type="ORF">CRN84_11990</name>
</gene>
<dbReference type="GO" id="GO:0003700">
    <property type="term" value="F:DNA-binding transcription factor activity"/>
    <property type="evidence" value="ECO:0007669"/>
    <property type="project" value="InterPro"/>
</dbReference>
<comment type="caution">
    <text evidence="5">The sequence shown here is derived from an EMBL/GenBank/DDBJ whole genome shotgun (WGS) entry which is preliminary data.</text>
</comment>
<name>A0A2C6DI89_9GAMM</name>
<dbReference type="InterPro" id="IPR018060">
    <property type="entry name" value="HTH_AraC"/>
</dbReference>
<accession>A0A2C6DI89</accession>
<keyword evidence="2" id="KW-0238">DNA-binding</keyword>
<evidence type="ECO:0000256" key="1">
    <source>
        <dbReference type="ARBA" id="ARBA00023015"/>
    </source>
</evidence>
<dbReference type="Pfam" id="PF12833">
    <property type="entry name" value="HTH_18"/>
    <property type="match status" value="1"/>
</dbReference>
<keyword evidence="1" id="KW-0805">Transcription regulation</keyword>